<dbReference type="Pfam" id="PF00668">
    <property type="entry name" value="Condensation"/>
    <property type="match status" value="1"/>
</dbReference>
<proteinExistence type="predicted"/>
<dbReference type="Proteomes" id="UP001183607">
    <property type="component" value="Unassembled WGS sequence"/>
</dbReference>
<dbReference type="PANTHER" id="PTHR45527">
    <property type="entry name" value="NONRIBOSOMAL PEPTIDE SYNTHETASE"/>
    <property type="match status" value="1"/>
</dbReference>
<evidence type="ECO:0000313" key="3">
    <source>
        <dbReference type="Proteomes" id="UP001183607"/>
    </source>
</evidence>
<dbReference type="InterPro" id="IPR023213">
    <property type="entry name" value="CAT-like_dom_sf"/>
</dbReference>
<dbReference type="PANTHER" id="PTHR45527:SF1">
    <property type="entry name" value="FATTY ACID SYNTHASE"/>
    <property type="match status" value="1"/>
</dbReference>
<sequence>MTTTSDTQQPTAALSLQQQFLRMFAQGFEAGPFGPHYTEAFAWRVSGSVDEDVLRLALADVVERHEALRTVVHLEDGGGQSIVPAVPPELEVVGLDASPGADRDRRAEELMIETETRPFPADHVPLLRAVLGRFDEEDSVLVLCAHHSAADVWSIQVVLKDLAQCYTARAAGKEPALPEATQYRDYVTAQQEEADSPAVAASRAYWRDTLRGARILVAPVRTTDQSPATSYHRFTTEARVSEEVSRLAKATRSSPFMVLLAAFAVFTNRRTEATDITVPTFTPGREHRFQSTVGSFFNFTPLRVRLEGCRTFRDVVARTRTACVGAFSHELPLLHLLAEAPELMSSAGPEAVPTLFQAVQPPYLMEGDRYGDLEFTAIWRRVIPQPLGSDTPDGMIWSMHLGSTELVGGLSFSRHLFERADVVEQAEEFLALIGELVADPDAAI</sequence>
<evidence type="ECO:0000259" key="1">
    <source>
        <dbReference type="Pfam" id="PF00668"/>
    </source>
</evidence>
<dbReference type="EMBL" id="JAVRER010000002">
    <property type="protein sequence ID" value="MDT0414301.1"/>
    <property type="molecule type" value="Genomic_DNA"/>
</dbReference>
<dbReference type="AlphaFoldDB" id="A0ABD5DYJ4"/>
<accession>A0ABD5DYJ4</accession>
<dbReference type="SUPFAM" id="SSF52777">
    <property type="entry name" value="CoA-dependent acyltransferases"/>
    <property type="match status" value="2"/>
</dbReference>
<organism evidence="2 3">
    <name type="scientific">Streptomyces evansiae</name>
    <dbReference type="NCBI Taxonomy" id="3075535"/>
    <lineage>
        <taxon>Bacteria</taxon>
        <taxon>Bacillati</taxon>
        <taxon>Actinomycetota</taxon>
        <taxon>Actinomycetes</taxon>
        <taxon>Kitasatosporales</taxon>
        <taxon>Streptomycetaceae</taxon>
        <taxon>Streptomyces</taxon>
    </lineage>
</organism>
<dbReference type="RefSeq" id="WP_093853021.1">
    <property type="nucleotide sequence ID" value="NZ_JAVRER010000002.1"/>
</dbReference>
<gene>
    <name evidence="2" type="ORF">RM574_02255</name>
</gene>
<dbReference type="Gene3D" id="3.30.559.10">
    <property type="entry name" value="Chloramphenicol acetyltransferase-like domain"/>
    <property type="match status" value="1"/>
</dbReference>
<comment type="caution">
    <text evidence="2">The sequence shown here is derived from an EMBL/GenBank/DDBJ whole genome shotgun (WGS) entry which is preliminary data.</text>
</comment>
<reference evidence="3" key="1">
    <citation type="submission" date="2023-07" db="EMBL/GenBank/DDBJ databases">
        <title>30 novel species of actinomycetes from the DSMZ collection.</title>
        <authorList>
            <person name="Nouioui I."/>
        </authorList>
    </citation>
    <scope>NUCLEOTIDE SEQUENCE [LARGE SCALE GENOMIC DNA]</scope>
    <source>
        <strain evidence="3">DSM 41982</strain>
    </source>
</reference>
<dbReference type="GO" id="GO:0008610">
    <property type="term" value="P:lipid biosynthetic process"/>
    <property type="evidence" value="ECO:0007669"/>
    <property type="project" value="UniProtKB-ARBA"/>
</dbReference>
<dbReference type="InterPro" id="IPR001242">
    <property type="entry name" value="Condensation_dom"/>
</dbReference>
<evidence type="ECO:0000313" key="2">
    <source>
        <dbReference type="EMBL" id="MDT0414301.1"/>
    </source>
</evidence>
<feature type="domain" description="Condensation" evidence="1">
    <location>
        <begin position="11"/>
        <end position="330"/>
    </location>
</feature>
<dbReference type="Gene3D" id="3.30.559.30">
    <property type="entry name" value="Nonribosomal peptide synthetase, condensation domain"/>
    <property type="match status" value="1"/>
</dbReference>
<protein>
    <submittedName>
        <fullName evidence="2">Condensation domain-containing protein</fullName>
    </submittedName>
</protein>
<name>A0ABD5DYJ4_9ACTN</name>